<comment type="caution">
    <text evidence="1">The sequence shown here is derived from an EMBL/GenBank/DDBJ whole genome shotgun (WGS) entry which is preliminary data.</text>
</comment>
<organism evidence="1 2">
    <name type="scientific">Xylaria arbuscula</name>
    <dbReference type="NCBI Taxonomy" id="114810"/>
    <lineage>
        <taxon>Eukaryota</taxon>
        <taxon>Fungi</taxon>
        <taxon>Dikarya</taxon>
        <taxon>Ascomycota</taxon>
        <taxon>Pezizomycotina</taxon>
        <taxon>Sordariomycetes</taxon>
        <taxon>Xylariomycetidae</taxon>
        <taxon>Xylariales</taxon>
        <taxon>Xylariaceae</taxon>
        <taxon>Xylaria</taxon>
    </lineage>
</organism>
<keyword evidence="2" id="KW-1185">Reference proteome</keyword>
<sequence>MDSVPLNMTQMSLVKGGTAYYHYDSPTIVPYPSFDCSKTRAGMTMDPVWHAFFDWLELLYPKLRRLGPILTPPTPGEDPTLEELAYFRHQAHSFESIVDFVSQINWDAHHVLFMSEDLEALFKDLRVVDDLHRVWSRVRNGLAQLVSGHKSLISEGGQVCSSLVRQPVHARQLVLVYQLTRCVATLVQSVEGYQTCVRNRVNDLARPRLSGLTILDLPTELLLAIFELRSKSLTQFHEMSLHPVIGQGLRGVEVCLGAYHPVLADDFSTFVAVLTTHLHRKSVFLIMAPWDARGNYRLMRGLSREAIREIISRIQAILEAWQKFVSNKSVVSPEAMPCVKALIDAHKIYKQRYEDQRQMLEQGTFAEIVARALARMSGTTQSLMFTDATCDCWVDERDLWLEVAIQGPGILAEFFVQTTSRMEIALLDHRFDPTPPVNLMIDIFAAWPRDGFMPNKLTINFEGVDSTALLIPTTPQARDNLHFVAQHLKYVFISIEKRTLRTVGPATQARSVQRAKNAYEFLSIILDSESIDHIVLTFCGIGTEGPTAPSIGPIILGTSRPKLWGLQLLGVSLTGDELLELSNIIVPNPKGGMTVALDTIYLLQGLWKPGVDALDAKIKGLLVFHFVGGGEALYLPKKEFAMIFGKHLVPC</sequence>
<dbReference type="AlphaFoldDB" id="A0A9W8TMU0"/>
<accession>A0A9W8TMU0</accession>
<reference evidence="1" key="1">
    <citation type="submission" date="2022-07" db="EMBL/GenBank/DDBJ databases">
        <title>Genome Sequence of Xylaria arbuscula.</title>
        <authorList>
            <person name="Buettner E."/>
        </authorList>
    </citation>
    <scope>NUCLEOTIDE SEQUENCE</scope>
    <source>
        <strain evidence="1">VT107</strain>
    </source>
</reference>
<dbReference type="EMBL" id="JANPWZ010000828">
    <property type="protein sequence ID" value="KAJ3571634.1"/>
    <property type="molecule type" value="Genomic_DNA"/>
</dbReference>
<evidence type="ECO:0000313" key="2">
    <source>
        <dbReference type="Proteomes" id="UP001148614"/>
    </source>
</evidence>
<evidence type="ECO:0000313" key="1">
    <source>
        <dbReference type="EMBL" id="KAJ3571634.1"/>
    </source>
</evidence>
<protein>
    <submittedName>
        <fullName evidence="1">Uncharacterized protein</fullName>
    </submittedName>
</protein>
<dbReference type="Proteomes" id="UP001148614">
    <property type="component" value="Unassembled WGS sequence"/>
</dbReference>
<gene>
    <name evidence="1" type="ORF">NPX13_g5312</name>
</gene>
<proteinExistence type="predicted"/>
<name>A0A9W8TMU0_9PEZI</name>